<protein>
    <submittedName>
        <fullName evidence="3">Zona pellucida protein AX 1</fullName>
    </submittedName>
</protein>
<evidence type="ECO:0000313" key="4">
    <source>
        <dbReference type="Proteomes" id="UP000264820"/>
    </source>
</evidence>
<dbReference type="Pfam" id="PF26562">
    <property type="entry name" value="Ig-like"/>
    <property type="match status" value="1"/>
</dbReference>
<organism evidence="3 4">
    <name type="scientific">Hippocampus comes</name>
    <name type="common">Tiger tail seahorse</name>
    <dbReference type="NCBI Taxonomy" id="109280"/>
    <lineage>
        <taxon>Eukaryota</taxon>
        <taxon>Metazoa</taxon>
        <taxon>Chordata</taxon>
        <taxon>Craniata</taxon>
        <taxon>Vertebrata</taxon>
        <taxon>Euteleostomi</taxon>
        <taxon>Actinopterygii</taxon>
        <taxon>Neopterygii</taxon>
        <taxon>Teleostei</taxon>
        <taxon>Neoteleostei</taxon>
        <taxon>Acanthomorphata</taxon>
        <taxon>Syngnathiaria</taxon>
        <taxon>Syngnathiformes</taxon>
        <taxon>Syngnathoidei</taxon>
        <taxon>Syngnathidae</taxon>
        <taxon>Hippocampus</taxon>
    </lineage>
</organism>
<name>A0A3Q2YNC5_HIPCM</name>
<dbReference type="PANTHER" id="PTHR47130">
    <property type="entry name" value="SI:DKEY-19B23.11-RELATED"/>
    <property type="match status" value="1"/>
</dbReference>
<evidence type="ECO:0000313" key="3">
    <source>
        <dbReference type="Ensembl" id="ENSHCOP00000020129.1"/>
    </source>
</evidence>
<evidence type="ECO:0000259" key="2">
    <source>
        <dbReference type="PROSITE" id="PS51034"/>
    </source>
</evidence>
<proteinExistence type="predicted"/>
<dbReference type="Pfam" id="PF23344">
    <property type="entry name" value="ZP-N"/>
    <property type="match status" value="1"/>
</dbReference>
<dbReference type="Proteomes" id="UP000264820">
    <property type="component" value="Unplaced"/>
</dbReference>
<dbReference type="Gene3D" id="2.60.40.4100">
    <property type="entry name" value="Zona pellucida, ZP-C domain"/>
    <property type="match status" value="1"/>
</dbReference>
<dbReference type="SMART" id="SM00241">
    <property type="entry name" value="ZP"/>
    <property type="match status" value="1"/>
</dbReference>
<dbReference type="Pfam" id="PF00100">
    <property type="entry name" value="Zona_pellucida"/>
    <property type="match status" value="1"/>
</dbReference>
<reference evidence="3" key="2">
    <citation type="submission" date="2025-09" db="UniProtKB">
        <authorList>
            <consortium name="Ensembl"/>
        </authorList>
    </citation>
    <scope>IDENTIFICATION</scope>
</reference>
<keyword evidence="4" id="KW-1185">Reference proteome</keyword>
<feature type="domain" description="ZP" evidence="2">
    <location>
        <begin position="317"/>
        <end position="562"/>
    </location>
</feature>
<evidence type="ECO:0000256" key="1">
    <source>
        <dbReference type="ARBA" id="ARBA00023157"/>
    </source>
</evidence>
<dbReference type="InterPro" id="IPR001507">
    <property type="entry name" value="ZP_dom"/>
</dbReference>
<reference evidence="3" key="1">
    <citation type="submission" date="2025-08" db="UniProtKB">
        <authorList>
            <consortium name="Ensembl"/>
        </authorList>
    </citation>
    <scope>IDENTIFICATION</scope>
</reference>
<dbReference type="PANTHER" id="PTHR47130:SF3">
    <property type="entry name" value="ZONA PELLUCIDA PROTEIN"/>
    <property type="match status" value="1"/>
</dbReference>
<dbReference type="AlphaFoldDB" id="A0A3Q2YNC5"/>
<dbReference type="PROSITE" id="PS51034">
    <property type="entry name" value="ZP_2"/>
    <property type="match status" value="1"/>
</dbReference>
<dbReference type="InterPro" id="IPR055356">
    <property type="entry name" value="ZP-N"/>
</dbReference>
<sequence>RVTPLQDGSVKILEMYMGINGQRLDRRQMAARGYALSATDFHIVVEIPVGSPDGYNKSHAPDYQYHITYTVEPMLEVMWRAERSHEDTRYKILFPITTPLMPRPPQAVDCKSKERLFGIHVGTFLDDVELKNITFSTGTSTLEECVAKGFIVQEHRHPGGLKSFSLKVPFVATEVLKHPLVTTYTLALVFGFLIHPEETAFAHPVEFTASLQDVVLPTIKGTCDQHLFYIEVTFGNQGKNFETLIEYKPLTPELEQEFRLQENETHLTLVVPFTAKQTAFEVEARLDILLWEMTNNWMLADFFLSCNFPLRTTSKKLCYPNGTITALAAKVESVPNLIPGWLTLKDKSCKPFFSDDRFAYFSFGVDSCGTTRTLHPSLLHRQTVSCYYMINDTRTVKFGYKSHSTYPSAEIGIGQLDVQMRLAQDSSYSYFYQAEDYPVVTYLRQPLYFEVALTRSNDPSLELILESCWATAYEDSSSQPSWDVIVNTCENKEDSHVTLFHPVTADARVNIPSHFKRFSINMFTFTKDDHTNVSSLGFRLGTDSSLIASAVMVPLGKHSETTVTVSTMFSG</sequence>
<dbReference type="GeneTree" id="ENSGT00940000163503"/>
<keyword evidence="1" id="KW-1015">Disulfide bond</keyword>
<dbReference type="InterPro" id="IPR058876">
    <property type="entry name" value="Ig-like_ZP"/>
</dbReference>
<accession>A0A3Q2YNC5</accession>
<dbReference type="Ensembl" id="ENSHCOT00000006982.1">
    <property type="protein sequence ID" value="ENSHCOP00000020129.1"/>
    <property type="gene ID" value="ENSHCOG00000000196.1"/>
</dbReference>
<dbReference type="InterPro" id="IPR042235">
    <property type="entry name" value="ZP-C_dom"/>
</dbReference>
<dbReference type="InterPro" id="IPR055355">
    <property type="entry name" value="ZP-C"/>
</dbReference>